<evidence type="ECO:0008006" key="4">
    <source>
        <dbReference type="Google" id="ProtNLM"/>
    </source>
</evidence>
<proteinExistence type="predicted"/>
<evidence type="ECO:0000313" key="2">
    <source>
        <dbReference type="EMBL" id="MBC5834058.1"/>
    </source>
</evidence>
<feature type="transmembrane region" description="Helical" evidence="1">
    <location>
        <begin position="36"/>
        <end position="62"/>
    </location>
</feature>
<keyword evidence="3" id="KW-1185">Reference proteome</keyword>
<comment type="caution">
    <text evidence="2">The sequence shown here is derived from an EMBL/GenBank/DDBJ whole genome shotgun (WGS) entry which is preliminary data.</text>
</comment>
<gene>
    <name evidence="2" type="ORF">H8R27_04090</name>
</gene>
<protein>
    <recommendedName>
        <fullName evidence="4">Potassium-transporting ATPase subunit KdpA</fullName>
    </recommendedName>
</protein>
<dbReference type="RefSeq" id="WP_166125274.1">
    <property type="nucleotide sequence ID" value="NZ_JAANOQ010000001.1"/>
</dbReference>
<organism evidence="2 3">
    <name type="scientific">Flavobacterium bernardetii</name>
    <dbReference type="NCBI Taxonomy" id="2813823"/>
    <lineage>
        <taxon>Bacteria</taxon>
        <taxon>Pseudomonadati</taxon>
        <taxon>Bacteroidota</taxon>
        <taxon>Flavobacteriia</taxon>
        <taxon>Flavobacteriales</taxon>
        <taxon>Flavobacteriaceae</taxon>
        <taxon>Flavobacterium</taxon>
    </lineage>
</organism>
<dbReference type="Proteomes" id="UP000605990">
    <property type="component" value="Unassembled WGS sequence"/>
</dbReference>
<keyword evidence="1" id="KW-0472">Membrane</keyword>
<evidence type="ECO:0000313" key="3">
    <source>
        <dbReference type="Proteomes" id="UP000605990"/>
    </source>
</evidence>
<sequence length="64" mass="7122">MKNIVSILIIPILIPLKLRGVGYKSVGTNTYLKSNLILYVLGGLMVPFIGIKLIEVVITMFFKN</sequence>
<dbReference type="PANTHER" id="PTHR43743:SF1">
    <property type="entry name" value="POTASSIUM-TRANSPORTING ATPASE ATP-BINDING SUBUNIT"/>
    <property type="match status" value="1"/>
</dbReference>
<dbReference type="EMBL" id="JACRUN010000001">
    <property type="protein sequence ID" value="MBC5834058.1"/>
    <property type="molecule type" value="Genomic_DNA"/>
</dbReference>
<dbReference type="InterPro" id="IPR006391">
    <property type="entry name" value="P-type_ATPase_bsu_IA"/>
</dbReference>
<keyword evidence="1" id="KW-1133">Transmembrane helix</keyword>
<accession>A0ABR7IWA5</accession>
<reference evidence="2 3" key="1">
    <citation type="submission" date="2020-08" db="EMBL/GenBank/DDBJ databases">
        <title>Description of novel Flavobacterium F-408 isolate.</title>
        <authorList>
            <person name="Saticioglu I.B."/>
            <person name="Duman M."/>
            <person name="Altun S."/>
        </authorList>
    </citation>
    <scope>NUCLEOTIDE SEQUENCE [LARGE SCALE GENOMIC DNA]</scope>
    <source>
        <strain evidence="2 3">F-408</strain>
    </source>
</reference>
<name>A0ABR7IWA5_9FLAO</name>
<evidence type="ECO:0000256" key="1">
    <source>
        <dbReference type="SAM" id="Phobius"/>
    </source>
</evidence>
<keyword evidence="1" id="KW-0812">Transmembrane</keyword>
<dbReference type="PANTHER" id="PTHR43743">
    <property type="entry name" value="POTASSIUM-TRANSPORTING ATPASE ATP-BINDING SUBUNIT"/>
    <property type="match status" value="1"/>
</dbReference>